<evidence type="ECO:0000313" key="2">
    <source>
        <dbReference type="EMBL" id="KTD53462.1"/>
    </source>
</evidence>
<proteinExistence type="predicted"/>
<dbReference type="Proteomes" id="UP000054703">
    <property type="component" value="Unassembled WGS sequence"/>
</dbReference>
<dbReference type="STRING" id="45074.Lsan_3872"/>
<name>A0A0W0YA30_9GAMM</name>
<keyword evidence="3" id="KW-1185">Reference proteome</keyword>
<evidence type="ECO:0000313" key="3">
    <source>
        <dbReference type="Proteomes" id="UP000054703"/>
    </source>
</evidence>
<reference evidence="2 3" key="1">
    <citation type="submission" date="2015-11" db="EMBL/GenBank/DDBJ databases">
        <title>Genomic analysis of 38 Legionella species identifies large and diverse effector repertoires.</title>
        <authorList>
            <person name="Burstein D."/>
            <person name="Amaro F."/>
            <person name="Zusman T."/>
            <person name="Lifshitz Z."/>
            <person name="Cohen O."/>
            <person name="Gilbert J.A."/>
            <person name="Pupko T."/>
            <person name="Shuman H.A."/>
            <person name="Segal G."/>
        </authorList>
    </citation>
    <scope>NUCLEOTIDE SEQUENCE [LARGE SCALE GENOMIC DNA]</scope>
    <source>
        <strain evidence="2 3">SC-63-C7</strain>
    </source>
</reference>
<dbReference type="RefSeq" id="WP_058515756.1">
    <property type="nucleotide sequence ID" value="NZ_CAAAIH010000001.1"/>
</dbReference>
<comment type="caution">
    <text evidence="2">The sequence shown here is derived from an EMBL/GenBank/DDBJ whole genome shotgun (WGS) entry which is preliminary data.</text>
</comment>
<accession>A0A0W0YA30</accession>
<protein>
    <submittedName>
        <fullName evidence="2">Uncharacterized protein</fullName>
    </submittedName>
</protein>
<keyword evidence="1" id="KW-0175">Coiled coil</keyword>
<dbReference type="AlphaFoldDB" id="A0A0W0YA30"/>
<dbReference type="PATRIC" id="fig|45074.5.peg.4157"/>
<dbReference type="OrthoDB" id="5649827at2"/>
<gene>
    <name evidence="2" type="ORF">Lsan_3872</name>
</gene>
<organism evidence="2 3">
    <name type="scientific">Legionella santicrucis</name>
    <dbReference type="NCBI Taxonomy" id="45074"/>
    <lineage>
        <taxon>Bacteria</taxon>
        <taxon>Pseudomonadati</taxon>
        <taxon>Pseudomonadota</taxon>
        <taxon>Gammaproteobacteria</taxon>
        <taxon>Legionellales</taxon>
        <taxon>Legionellaceae</taxon>
        <taxon>Legionella</taxon>
    </lineage>
</organism>
<sequence length="359" mass="41553">MSTHASRGMLLMFSRFFKVKQQPDYYELGGPRSYHKFRYQNTSVILIGEVHNPISLDLDHEYISIFNNYVANNRVILFLESDGTPRPKGTHGIDFMKSLEQLTPSPNLEMVFAEKRSEFCDEKYVYLWLFLEKIEDIEKSINHKKTKSHQTFSNTTEFMHSEALDDISLLYSQCCSFRELRDFLVSEITALDSMADKYINSNPQIYAFIGASILNVNEALGLLIELEEEYRSLQLEETNLEQNNLVSVCVEMMKKISSFKPASKLRDIYLNYLSSFHDATLLCDIWDRLEKNQEQSTLMVVMGDGHIERLSLLLKTIAIEEASIFADRKGRVIAPGTLDRFLKNNFEEALHQEKVCLVM</sequence>
<feature type="coiled-coil region" evidence="1">
    <location>
        <begin position="216"/>
        <end position="243"/>
    </location>
</feature>
<dbReference type="EMBL" id="LNYU01000091">
    <property type="protein sequence ID" value="KTD53462.1"/>
    <property type="molecule type" value="Genomic_DNA"/>
</dbReference>
<evidence type="ECO:0000256" key="1">
    <source>
        <dbReference type="SAM" id="Coils"/>
    </source>
</evidence>